<dbReference type="PANTHER" id="PTHR42028:SF1">
    <property type="entry name" value="YALI0E30657P"/>
    <property type="match status" value="1"/>
</dbReference>
<dbReference type="KEGG" id="cput:CONPUDRAFT_116431"/>
<feature type="domain" description="DUF7137" evidence="3">
    <location>
        <begin position="37"/>
        <end position="174"/>
    </location>
</feature>
<feature type="transmembrane region" description="Helical" evidence="2">
    <location>
        <begin position="188"/>
        <end position="207"/>
    </location>
</feature>
<dbReference type="Proteomes" id="UP000053558">
    <property type="component" value="Unassembled WGS sequence"/>
</dbReference>
<evidence type="ECO:0000256" key="2">
    <source>
        <dbReference type="SAM" id="Phobius"/>
    </source>
</evidence>
<evidence type="ECO:0000313" key="4">
    <source>
        <dbReference type="EMBL" id="EIW87247.1"/>
    </source>
</evidence>
<evidence type="ECO:0000259" key="3">
    <source>
        <dbReference type="Pfam" id="PF23585"/>
    </source>
</evidence>
<proteinExistence type="predicted"/>
<dbReference type="AlphaFoldDB" id="A0A5M3N7V9"/>
<dbReference type="OrthoDB" id="2435509at2759"/>
<feature type="region of interest" description="Disordered" evidence="1">
    <location>
        <begin position="1"/>
        <end position="33"/>
    </location>
</feature>
<feature type="compositionally biased region" description="Low complexity" evidence="1">
    <location>
        <begin position="1"/>
        <end position="31"/>
    </location>
</feature>
<dbReference type="InterPro" id="IPR055561">
    <property type="entry name" value="DUF7137"/>
</dbReference>
<protein>
    <recommendedName>
        <fullName evidence="3">DUF7137 domain-containing protein</fullName>
    </recommendedName>
</protein>
<dbReference type="OMA" id="AICDDTH"/>
<comment type="caution">
    <text evidence="4">The sequence shown here is derived from an EMBL/GenBank/DDBJ whole genome shotgun (WGS) entry which is preliminary data.</text>
</comment>
<dbReference type="EMBL" id="JH711573">
    <property type="protein sequence ID" value="EIW87247.1"/>
    <property type="molecule type" value="Genomic_DNA"/>
</dbReference>
<reference evidence="5" key="1">
    <citation type="journal article" date="2012" name="Science">
        <title>The Paleozoic origin of enzymatic lignin decomposition reconstructed from 31 fungal genomes.</title>
        <authorList>
            <person name="Floudas D."/>
            <person name="Binder M."/>
            <person name="Riley R."/>
            <person name="Barry K."/>
            <person name="Blanchette R.A."/>
            <person name="Henrissat B."/>
            <person name="Martinez A.T."/>
            <person name="Otillar R."/>
            <person name="Spatafora J.W."/>
            <person name="Yadav J.S."/>
            <person name="Aerts A."/>
            <person name="Benoit I."/>
            <person name="Boyd A."/>
            <person name="Carlson A."/>
            <person name="Copeland A."/>
            <person name="Coutinho P.M."/>
            <person name="de Vries R.P."/>
            <person name="Ferreira P."/>
            <person name="Findley K."/>
            <person name="Foster B."/>
            <person name="Gaskell J."/>
            <person name="Glotzer D."/>
            <person name="Gorecki P."/>
            <person name="Heitman J."/>
            <person name="Hesse C."/>
            <person name="Hori C."/>
            <person name="Igarashi K."/>
            <person name="Jurgens J.A."/>
            <person name="Kallen N."/>
            <person name="Kersten P."/>
            <person name="Kohler A."/>
            <person name="Kuees U."/>
            <person name="Kumar T.K.A."/>
            <person name="Kuo A."/>
            <person name="LaButti K."/>
            <person name="Larrondo L.F."/>
            <person name="Lindquist E."/>
            <person name="Ling A."/>
            <person name="Lombard V."/>
            <person name="Lucas S."/>
            <person name="Lundell T."/>
            <person name="Martin R."/>
            <person name="McLaughlin D.J."/>
            <person name="Morgenstern I."/>
            <person name="Morin E."/>
            <person name="Murat C."/>
            <person name="Nagy L.G."/>
            <person name="Nolan M."/>
            <person name="Ohm R.A."/>
            <person name="Patyshakuliyeva A."/>
            <person name="Rokas A."/>
            <person name="Ruiz-Duenas F.J."/>
            <person name="Sabat G."/>
            <person name="Salamov A."/>
            <person name="Samejima M."/>
            <person name="Schmutz J."/>
            <person name="Slot J.C."/>
            <person name="St John F."/>
            <person name="Stenlid J."/>
            <person name="Sun H."/>
            <person name="Sun S."/>
            <person name="Syed K."/>
            <person name="Tsang A."/>
            <person name="Wiebenga A."/>
            <person name="Young D."/>
            <person name="Pisabarro A."/>
            <person name="Eastwood D.C."/>
            <person name="Martin F."/>
            <person name="Cullen D."/>
            <person name="Grigoriev I.V."/>
            <person name="Hibbett D.S."/>
        </authorList>
    </citation>
    <scope>NUCLEOTIDE SEQUENCE [LARGE SCALE GENOMIC DNA]</scope>
    <source>
        <strain evidence="5">RWD-64-598 SS2</strain>
    </source>
</reference>
<dbReference type="GeneID" id="19199235"/>
<accession>A0A5M3N7V9</accession>
<organism evidence="4 5">
    <name type="scientific">Coniophora puteana (strain RWD-64-598)</name>
    <name type="common">Brown rot fungus</name>
    <dbReference type="NCBI Taxonomy" id="741705"/>
    <lineage>
        <taxon>Eukaryota</taxon>
        <taxon>Fungi</taxon>
        <taxon>Dikarya</taxon>
        <taxon>Basidiomycota</taxon>
        <taxon>Agaricomycotina</taxon>
        <taxon>Agaricomycetes</taxon>
        <taxon>Agaricomycetidae</taxon>
        <taxon>Boletales</taxon>
        <taxon>Coniophorineae</taxon>
        <taxon>Coniophoraceae</taxon>
        <taxon>Coniophora</taxon>
    </lineage>
</organism>
<evidence type="ECO:0000256" key="1">
    <source>
        <dbReference type="SAM" id="MobiDB-lite"/>
    </source>
</evidence>
<gene>
    <name evidence="4" type="ORF">CONPUDRAFT_116431</name>
</gene>
<name>A0A5M3N7V9_CONPW</name>
<keyword evidence="2" id="KW-0812">Transmembrane</keyword>
<keyword evidence="2" id="KW-1133">Transmembrane helix</keyword>
<dbReference type="Pfam" id="PF23585">
    <property type="entry name" value="DUF7137"/>
    <property type="match status" value="1"/>
</dbReference>
<keyword evidence="2" id="KW-0472">Membrane</keyword>
<evidence type="ECO:0000313" key="5">
    <source>
        <dbReference type="Proteomes" id="UP000053558"/>
    </source>
</evidence>
<keyword evidence="5" id="KW-1185">Reference proteome</keyword>
<dbReference type="PANTHER" id="PTHR42028">
    <property type="entry name" value="CHROMOSOME 1, WHOLE GENOME SHOTGUN SEQUENCE"/>
    <property type="match status" value="1"/>
</dbReference>
<dbReference type="RefSeq" id="XP_007763799.1">
    <property type="nucleotide sequence ID" value="XM_007765609.1"/>
</dbReference>
<sequence>MSSSSQSNTGTSSGSQTASGSTSASGNSTSSVSIPSTAAVGSITITQPPAQSTSYYKLAANNTITFGWNFTNLYVTPSSLTISAVCGDGNTYPVGPSDGIIPGTATSVEWVPYDYQLANPAVPFAVSTYTLEIWGDGGPSAVASAGYLAPNSDLQFAIYTPQPYTPLNDGWQCTGCSGSLESYVADPAMIGVTVTLLITVLSGFGMLNHIPL</sequence>